<accession>A0ABD0KJX2</accession>
<dbReference type="EMBL" id="JACVVK020000170">
    <property type="protein sequence ID" value="KAK7487060.1"/>
    <property type="molecule type" value="Genomic_DNA"/>
</dbReference>
<proteinExistence type="predicted"/>
<evidence type="ECO:0000313" key="3">
    <source>
        <dbReference type="Proteomes" id="UP001519460"/>
    </source>
</evidence>
<feature type="compositionally biased region" description="Polar residues" evidence="1">
    <location>
        <begin position="31"/>
        <end position="50"/>
    </location>
</feature>
<comment type="caution">
    <text evidence="2">The sequence shown here is derived from an EMBL/GenBank/DDBJ whole genome shotgun (WGS) entry which is preliminary data.</text>
</comment>
<name>A0ABD0KJX2_9CAEN</name>
<evidence type="ECO:0000313" key="2">
    <source>
        <dbReference type="EMBL" id="KAK7487060.1"/>
    </source>
</evidence>
<organism evidence="2 3">
    <name type="scientific">Batillaria attramentaria</name>
    <dbReference type="NCBI Taxonomy" id="370345"/>
    <lineage>
        <taxon>Eukaryota</taxon>
        <taxon>Metazoa</taxon>
        <taxon>Spiralia</taxon>
        <taxon>Lophotrochozoa</taxon>
        <taxon>Mollusca</taxon>
        <taxon>Gastropoda</taxon>
        <taxon>Caenogastropoda</taxon>
        <taxon>Sorbeoconcha</taxon>
        <taxon>Cerithioidea</taxon>
        <taxon>Batillariidae</taxon>
        <taxon>Batillaria</taxon>
    </lineage>
</organism>
<feature type="region of interest" description="Disordered" evidence="1">
    <location>
        <begin position="31"/>
        <end position="71"/>
    </location>
</feature>
<gene>
    <name evidence="2" type="ORF">BaRGS_00021730</name>
</gene>
<dbReference type="AlphaFoldDB" id="A0ABD0KJX2"/>
<keyword evidence="3" id="KW-1185">Reference proteome</keyword>
<dbReference type="Proteomes" id="UP001519460">
    <property type="component" value="Unassembled WGS sequence"/>
</dbReference>
<evidence type="ECO:0000256" key="1">
    <source>
        <dbReference type="SAM" id="MobiDB-lite"/>
    </source>
</evidence>
<reference evidence="2 3" key="1">
    <citation type="journal article" date="2023" name="Sci. Data">
        <title>Genome assembly of the Korean intertidal mud-creeper Batillaria attramentaria.</title>
        <authorList>
            <person name="Patra A.K."/>
            <person name="Ho P.T."/>
            <person name="Jun S."/>
            <person name="Lee S.J."/>
            <person name="Kim Y."/>
            <person name="Won Y.J."/>
        </authorList>
    </citation>
    <scope>NUCLEOTIDE SEQUENCE [LARGE SCALE GENOMIC DNA]</scope>
    <source>
        <strain evidence="2">Wonlab-2016</strain>
    </source>
</reference>
<sequence length="71" mass="7367">MSGKVLMRMGVPKFKFHPGERESSAAFDLTSANVSPSPMSGSGTARSPSTIKMLEKVPNLTPGAAAPPQPP</sequence>
<protein>
    <submittedName>
        <fullName evidence="2">Uncharacterized protein</fullName>
    </submittedName>
</protein>